<dbReference type="Gene3D" id="3.20.20.80">
    <property type="entry name" value="Glycosidases"/>
    <property type="match status" value="1"/>
</dbReference>
<dbReference type="InterPro" id="IPR006102">
    <property type="entry name" value="Ig-like_GH2"/>
</dbReference>
<dbReference type="RefSeq" id="WP_009162469.1">
    <property type="nucleotide sequence ID" value="NZ_KB290995.1"/>
</dbReference>
<keyword evidence="9" id="KW-1185">Reference proteome</keyword>
<feature type="chain" id="PRO_5003954932" evidence="4">
    <location>
        <begin position="22"/>
        <end position="610"/>
    </location>
</feature>
<name>L1NAM1_9BACT</name>
<dbReference type="InterPro" id="IPR013783">
    <property type="entry name" value="Ig-like_fold"/>
</dbReference>
<keyword evidence="2 8" id="KW-0378">Hydrolase</keyword>
<evidence type="ECO:0000259" key="7">
    <source>
        <dbReference type="Pfam" id="PF02837"/>
    </source>
</evidence>
<evidence type="ECO:0000259" key="6">
    <source>
        <dbReference type="Pfam" id="PF02836"/>
    </source>
</evidence>
<proteinExistence type="inferred from homology"/>
<dbReference type="SUPFAM" id="SSF49303">
    <property type="entry name" value="beta-Galactosidase/glucuronidase domain"/>
    <property type="match status" value="1"/>
</dbReference>
<comment type="similarity">
    <text evidence="1">Belongs to the glycosyl hydrolase 2 family.</text>
</comment>
<dbReference type="GO" id="GO:0005975">
    <property type="term" value="P:carbohydrate metabolic process"/>
    <property type="evidence" value="ECO:0007669"/>
    <property type="project" value="InterPro"/>
</dbReference>
<dbReference type="InterPro" id="IPR008979">
    <property type="entry name" value="Galactose-bd-like_sf"/>
</dbReference>
<dbReference type="STRING" id="1127699.HMPREF9151_01255"/>
<feature type="domain" description="Glycosyl hydrolases family 2 sugar binding" evidence="7">
    <location>
        <begin position="92"/>
        <end position="160"/>
    </location>
</feature>
<dbReference type="InterPro" id="IPR017853">
    <property type="entry name" value="GH"/>
</dbReference>
<dbReference type="Gene3D" id="2.60.40.10">
    <property type="entry name" value="Immunoglobulins"/>
    <property type="match status" value="1"/>
</dbReference>
<dbReference type="SUPFAM" id="SSF49785">
    <property type="entry name" value="Galactose-binding domain-like"/>
    <property type="match status" value="1"/>
</dbReference>
<dbReference type="InterPro" id="IPR006104">
    <property type="entry name" value="Glyco_hydro_2_N"/>
</dbReference>
<evidence type="ECO:0000313" key="9">
    <source>
        <dbReference type="Proteomes" id="UP000010433"/>
    </source>
</evidence>
<dbReference type="PANTHER" id="PTHR42732">
    <property type="entry name" value="BETA-GALACTOSIDASE"/>
    <property type="match status" value="1"/>
</dbReference>
<feature type="domain" description="Glycoside hydrolase family 2 immunoglobulin-like beta-sandwich" evidence="5">
    <location>
        <begin position="209"/>
        <end position="300"/>
    </location>
</feature>
<organism evidence="8 9">
    <name type="scientific">Hoylesella saccharolytica F0055</name>
    <dbReference type="NCBI Taxonomy" id="1127699"/>
    <lineage>
        <taxon>Bacteria</taxon>
        <taxon>Pseudomonadati</taxon>
        <taxon>Bacteroidota</taxon>
        <taxon>Bacteroidia</taxon>
        <taxon>Bacteroidales</taxon>
        <taxon>Prevotellaceae</taxon>
        <taxon>Hoylesella</taxon>
    </lineage>
</organism>
<reference evidence="8 9" key="1">
    <citation type="submission" date="2012-05" db="EMBL/GenBank/DDBJ databases">
        <authorList>
            <person name="Weinstock G."/>
            <person name="Sodergren E."/>
            <person name="Lobos E.A."/>
            <person name="Fulton L."/>
            <person name="Fulton R."/>
            <person name="Courtney L."/>
            <person name="Fronick C."/>
            <person name="O'Laughlin M."/>
            <person name="Godfrey J."/>
            <person name="Wilson R.M."/>
            <person name="Miner T."/>
            <person name="Farmer C."/>
            <person name="Delehaunty K."/>
            <person name="Cordes M."/>
            <person name="Minx P."/>
            <person name="Tomlinson C."/>
            <person name="Chen J."/>
            <person name="Wollam A."/>
            <person name="Pepin K.H."/>
            <person name="Bhonagiri V."/>
            <person name="Zhang X."/>
            <person name="Suruliraj S."/>
            <person name="Warren W."/>
            <person name="Mitreva M."/>
            <person name="Mardis E.R."/>
            <person name="Wilson R.K."/>
        </authorList>
    </citation>
    <scope>NUCLEOTIDE SEQUENCE [LARGE SCALE GENOMIC DNA]</scope>
    <source>
        <strain evidence="8 9">F0055</strain>
    </source>
</reference>
<feature type="signal peptide" evidence="4">
    <location>
        <begin position="1"/>
        <end position="21"/>
    </location>
</feature>
<keyword evidence="4" id="KW-0732">Signal</keyword>
<comment type="caution">
    <text evidence="8">The sequence shown here is derived from an EMBL/GenBank/DDBJ whole genome shotgun (WGS) entry which is preliminary data.</text>
</comment>
<evidence type="ECO:0000256" key="3">
    <source>
        <dbReference type="ARBA" id="ARBA00023295"/>
    </source>
</evidence>
<dbReference type="PATRIC" id="fig|1127699.3.peg.1162"/>
<dbReference type="InterPro" id="IPR051913">
    <property type="entry name" value="GH2_Domain-Containing"/>
</dbReference>
<evidence type="ECO:0000256" key="4">
    <source>
        <dbReference type="SAM" id="SignalP"/>
    </source>
</evidence>
<evidence type="ECO:0000313" key="8">
    <source>
        <dbReference type="EMBL" id="EKY00574.1"/>
    </source>
</evidence>
<dbReference type="Gene3D" id="2.60.120.260">
    <property type="entry name" value="Galactose-binding domain-like"/>
    <property type="match status" value="1"/>
</dbReference>
<dbReference type="GO" id="GO:0004553">
    <property type="term" value="F:hydrolase activity, hydrolyzing O-glycosyl compounds"/>
    <property type="evidence" value="ECO:0007669"/>
    <property type="project" value="InterPro"/>
</dbReference>
<evidence type="ECO:0000256" key="2">
    <source>
        <dbReference type="ARBA" id="ARBA00022801"/>
    </source>
</evidence>
<gene>
    <name evidence="8" type="ORF">HMPREF9151_01255</name>
</gene>
<dbReference type="Pfam" id="PF00703">
    <property type="entry name" value="Glyco_hydro_2"/>
    <property type="match status" value="1"/>
</dbReference>
<dbReference type="Proteomes" id="UP000010433">
    <property type="component" value="Unassembled WGS sequence"/>
</dbReference>
<dbReference type="AlphaFoldDB" id="L1NAM1"/>
<feature type="domain" description="Glycoside hydrolase family 2 catalytic" evidence="6">
    <location>
        <begin position="302"/>
        <end position="474"/>
    </location>
</feature>
<dbReference type="InterPro" id="IPR036156">
    <property type="entry name" value="Beta-gal/glucu_dom_sf"/>
</dbReference>
<sequence>MRTFRLSFVVVFAAIFFTVNAADMPRPEYPRPQFERSEWINLNGTWTYIFDFGNSGAEQGYEKSTGFGNKIIVPFCPESSLSGVGHKDFINAMWYQRTLHIPQSWTGKHVMLNFGGVDYRSTIYINGRRVQEHFGGSASFAVDIAPYVNFGADNNLVVHVQDDVRSRVQGAGKQSDRLHSYSCFYTRVTGIWQTVWLEPIAKGGLKACRITPDLDNKQFVFEPSYYEIEPGYKLEVKVKEGAKTVFRQEVTAANSSIVAAKMSKVKTWSPESPFLYDIELTVKNERGAIADYVKAYAGMRKVEIRNREFYLNNAPYYLRLVLDQGYYPDGQWTAPTDEQLKRDIVLSQQAGFNGARLHQKVFEQRYLYWADKLGYLTWGEYASWGMDWTNPVAARNMLSEWDECLHRDYNAPCIIAWSPLNESWKEDIDEQRTRLTNDLYFMTKRIDPTRPVSAASGGMHAGFTDIFSEHTYEQDRLKLYQQLALDKEGSPYILQKRASAPYKGECYMLDEFGGITWVKKTNASEISASDEFWGYGNGPKTLEEFYTRLEGQVSAVLATDHIAGFCFTQITDVEQEKNGIYTYDRQTKFDMNRIRQIITKSRAKARSEFK</sequence>
<accession>L1NAM1</accession>
<evidence type="ECO:0000259" key="5">
    <source>
        <dbReference type="Pfam" id="PF00703"/>
    </source>
</evidence>
<keyword evidence="3" id="KW-0326">Glycosidase</keyword>
<dbReference type="Pfam" id="PF02837">
    <property type="entry name" value="Glyco_hydro_2_N"/>
    <property type="match status" value="1"/>
</dbReference>
<dbReference type="InterPro" id="IPR006103">
    <property type="entry name" value="Glyco_hydro_2_cat"/>
</dbReference>
<dbReference type="HOGENOM" id="CLU_009935_2_1_10"/>
<dbReference type="OrthoDB" id="9801077at2"/>
<protein>
    <submittedName>
        <fullName evidence="8">Glycosyl hydrolase family 2, sugar binding domain protein</fullName>
    </submittedName>
</protein>
<evidence type="ECO:0000256" key="1">
    <source>
        <dbReference type="ARBA" id="ARBA00007401"/>
    </source>
</evidence>
<dbReference type="Pfam" id="PF02836">
    <property type="entry name" value="Glyco_hydro_2_C"/>
    <property type="match status" value="1"/>
</dbReference>
<dbReference type="SUPFAM" id="SSF51445">
    <property type="entry name" value="(Trans)glycosidases"/>
    <property type="match status" value="1"/>
</dbReference>
<dbReference type="EMBL" id="AMEP01000085">
    <property type="protein sequence ID" value="EKY00574.1"/>
    <property type="molecule type" value="Genomic_DNA"/>
</dbReference>
<dbReference type="PANTHER" id="PTHR42732:SF3">
    <property type="entry name" value="HYDROLASE"/>
    <property type="match status" value="1"/>
</dbReference>